<feature type="signal peptide" evidence="1">
    <location>
        <begin position="1"/>
        <end position="18"/>
    </location>
</feature>
<dbReference type="EMBL" id="CP130613">
    <property type="protein sequence ID" value="WKW14403.1"/>
    <property type="molecule type" value="Genomic_DNA"/>
</dbReference>
<evidence type="ECO:0008006" key="5">
    <source>
        <dbReference type="Google" id="ProtNLM"/>
    </source>
</evidence>
<sequence>MKRAVLAASLVLVTAACGGGGATPGPTPNPDIPTWYTSIPTDPNMLYQAATSESRDLQLAVNKATADGRNGIAQQMETKFQGLSERFQEETGLGAESELLDQFRTAYRGVVNQTLNGSRVSRQEIKQNGVTYRAFVLVEMPIGAANQALMQRIRSNQAMYTRFRAAQAFEELDRQVKAYEESQRSGNP</sequence>
<dbReference type="AlphaFoldDB" id="A0AA49JZF8"/>
<gene>
    <name evidence="2" type="ORF">Strain138_000747</name>
    <name evidence="3" type="ORF">Strain318_000747</name>
</gene>
<dbReference type="PROSITE" id="PS51257">
    <property type="entry name" value="PROKAR_LIPOPROTEIN"/>
    <property type="match status" value="1"/>
</dbReference>
<keyword evidence="4" id="KW-1185">Reference proteome</keyword>
<evidence type="ECO:0000313" key="3">
    <source>
        <dbReference type="EMBL" id="WKW14403.1"/>
    </source>
</evidence>
<evidence type="ECO:0000256" key="1">
    <source>
        <dbReference type="SAM" id="SignalP"/>
    </source>
</evidence>
<proteinExistence type="predicted"/>
<reference evidence="3" key="1">
    <citation type="submission" date="2023-07" db="EMBL/GenBank/DDBJ databases">
        <authorList>
            <person name="Haufschild T."/>
            <person name="Kallscheuer N."/>
            <person name="Hammer J."/>
            <person name="Kohn T."/>
            <person name="Kabuu M."/>
            <person name="Jogler M."/>
            <person name="Wohfarth N."/>
            <person name="Heuer A."/>
            <person name="Rohde M."/>
            <person name="van Teeseling M.C.F."/>
            <person name="Jogler C."/>
        </authorList>
    </citation>
    <scope>NUCLEOTIDE SEQUENCE</scope>
    <source>
        <strain evidence="2">Strain 138</strain>
        <strain evidence="3">Strain 318</strain>
    </source>
</reference>
<dbReference type="KEGG" id="pspc:Strain318_000747"/>
<accession>A0AA49JTR7</accession>
<evidence type="ECO:0000313" key="4">
    <source>
        <dbReference type="Proteomes" id="UP001229955"/>
    </source>
</evidence>
<dbReference type="RefSeq" id="WP_367887191.1">
    <property type="nucleotide sequence ID" value="NZ_CP130612.1"/>
</dbReference>
<keyword evidence="1" id="KW-0732">Signal</keyword>
<protein>
    <recommendedName>
        <fullName evidence="5">LPP20 lipoprotein</fullName>
    </recommendedName>
</protein>
<dbReference type="Proteomes" id="UP001229955">
    <property type="component" value="Chromosome"/>
</dbReference>
<accession>A0AA49JZF8</accession>
<dbReference type="EMBL" id="CP130612">
    <property type="protein sequence ID" value="WKW11493.1"/>
    <property type="molecule type" value="Genomic_DNA"/>
</dbReference>
<organism evidence="3 4">
    <name type="scientific">Pseudogemmatithrix spongiicola</name>
    <dbReference type="NCBI Taxonomy" id="3062599"/>
    <lineage>
        <taxon>Bacteria</taxon>
        <taxon>Pseudomonadati</taxon>
        <taxon>Gemmatimonadota</taxon>
        <taxon>Gemmatimonadia</taxon>
        <taxon>Gemmatimonadales</taxon>
        <taxon>Gemmatimonadaceae</taxon>
        <taxon>Pseudogemmatithrix</taxon>
    </lineage>
</organism>
<feature type="chain" id="PRO_5041264502" description="LPP20 lipoprotein" evidence="1">
    <location>
        <begin position="19"/>
        <end position="188"/>
    </location>
</feature>
<name>A0AA49JZF8_9BACT</name>
<evidence type="ECO:0000313" key="2">
    <source>
        <dbReference type="EMBL" id="WKW11493.1"/>
    </source>
</evidence>